<dbReference type="InterPro" id="IPR014352">
    <property type="entry name" value="FERM/acyl-CoA-bd_prot_sf"/>
</dbReference>
<dbReference type="PRINTS" id="PR00935">
    <property type="entry name" value="BAND41"/>
</dbReference>
<sequence length="1122" mass="123839">MYGARVAQEENDEEMTENVSVKVGEEAMAAAQNVTEQLQIEQGDLAGQERGAEESPRDKRAESPSGKKDKGGAKGFSRFLPSWFKQTRSSSAGGKRGADKLRGGSELQQAEVNADGKDEGVKSAEKEVEGELEKNDVTEEATPKRIVPQLQESAKRAPGKLQEQLQEQKEKAVATLARFDLADAVATDDTEPSGGEQPTAVVAGGGDAEEAAKEATAEEAAKEEAGDAGAVEGVAPPSLELATLSGVSRSRRVKEVECLVLLLDGTQFACKLPRHAKGHELFHRVCEHLNLLERDYFSLTYKDASDQKNWLDPIKEIKKQLMHSPWLVSFNVKFYPPDPSHLLEDISRYYLCLQLREDGLEAGCHACPVVHALLGSYALQAELGDYDAAEHGAGYADRFQLAPNQTHELQDRMAELHAAHRGQSPAEAELHYLENAKTLAMYGVELHHAKCHPDSEGVDIKLGVCANGLLVYRDHLRINRFAWPKILKISYRRSNFFIKVRPGEFEKCESNVGFKLPSHRAAKRLWKTCVEHHTFFRMAVPEPTRRARFMSLGSRFRYSGRTQAQTRQASARIGRPGPPFVRVSSRRQNTVRSLDGGWRKDVVVLSEETAGSSAEQGPAMGWVVDEEERMEWRGCAVDESEQQGLQLKSTKERFPGYEDKRADGLLKPKTPPIPSHPPPSPSHCSLASVGHEAQSPGRVAEPRGARGSPCGSPQGSPRGSHPGSLHGTDSESECDEPFVARFPFLDCFPIFMFHFPKLLDEDGYLAFPSLPEEYAGFVPLSLRQYIPIRSPSLLPSFMLIFVLLFSASHSVSFSLTLSLPLALSLCYLEPKAALLFSGPQERARSVRAEDEESDSERSDSSSSSSDSVDDQLDTESENEKEVEEDDRERKKYQIMRVDGDNIYVRHSKLMLEGTGRTKEELTRHKMSISELKRHFMESVPPPQMPSEWDKRLSSGSPGRVVFHNGQSPTVKTAQTTESWSQGGSRILTSKGASLGAAADSPSQQQLVTRTVTYETPKFYVAQSEGIAEGQAGTLMSAQTITSESVCTSTTTHITKIVKDGISETRIEKRIVIAGDETMDHDQALVEAIKEAKKQHPGMSVTRVVVHKESEVVEDDRDNAVPE</sequence>
<dbReference type="InterPro" id="IPR011993">
    <property type="entry name" value="PH-like_dom_sf"/>
</dbReference>
<dbReference type="GO" id="GO:0003779">
    <property type="term" value="F:actin binding"/>
    <property type="evidence" value="ECO:0007669"/>
    <property type="project" value="InterPro"/>
</dbReference>
<gene>
    <name evidence="5" type="primary">LOC116946522</name>
</gene>
<dbReference type="InterPro" id="IPR019749">
    <property type="entry name" value="Band_41_domain"/>
</dbReference>
<dbReference type="CDD" id="cd14473">
    <property type="entry name" value="FERM_B-lobe"/>
    <property type="match status" value="1"/>
</dbReference>
<dbReference type="InterPro" id="IPR007477">
    <property type="entry name" value="SAB_dom"/>
</dbReference>
<dbReference type="InterPro" id="IPR008379">
    <property type="entry name" value="Band_4.1_C"/>
</dbReference>
<feature type="region of interest" description="Disordered" evidence="2">
    <location>
        <begin position="1"/>
        <end position="167"/>
    </location>
</feature>
<protein>
    <submittedName>
        <fullName evidence="5">LOW QUALITY PROTEIN: protein 4.1-like</fullName>
    </submittedName>
</protein>
<dbReference type="SMART" id="SM01195">
    <property type="entry name" value="FA"/>
    <property type="match status" value="1"/>
</dbReference>
<dbReference type="Pfam" id="PF04382">
    <property type="entry name" value="SAB"/>
    <property type="match status" value="1"/>
</dbReference>
<dbReference type="SUPFAM" id="SSF54236">
    <property type="entry name" value="Ubiquitin-like"/>
    <property type="match status" value="1"/>
</dbReference>
<dbReference type="PROSITE" id="PS50057">
    <property type="entry name" value="FERM_3"/>
    <property type="match status" value="1"/>
</dbReference>
<feature type="region of interest" description="Disordered" evidence="2">
    <location>
        <begin position="844"/>
        <end position="891"/>
    </location>
</feature>
<dbReference type="SMART" id="SM01196">
    <property type="entry name" value="FERM_C"/>
    <property type="match status" value="1"/>
</dbReference>
<dbReference type="SUPFAM" id="SSF50729">
    <property type="entry name" value="PH domain-like"/>
    <property type="match status" value="1"/>
</dbReference>
<dbReference type="PROSITE" id="PS00661">
    <property type="entry name" value="FERM_2"/>
    <property type="match status" value="1"/>
</dbReference>
<dbReference type="PIRSF" id="PIRSF002304">
    <property type="entry name" value="Membrane_skeletal_4_1"/>
    <property type="match status" value="1"/>
</dbReference>
<dbReference type="FunFam" id="3.10.20.90:FF:000002">
    <property type="entry name" value="Erythrocyte protein band 4.1-like 3"/>
    <property type="match status" value="1"/>
</dbReference>
<dbReference type="Gene3D" id="1.20.80.10">
    <property type="match status" value="1"/>
</dbReference>
<feature type="compositionally biased region" description="Pro residues" evidence="2">
    <location>
        <begin position="669"/>
        <end position="681"/>
    </location>
</feature>
<dbReference type="InterPro" id="IPR029071">
    <property type="entry name" value="Ubiquitin-like_domsf"/>
</dbReference>
<dbReference type="InterPro" id="IPR000299">
    <property type="entry name" value="FERM_domain"/>
</dbReference>
<evidence type="ECO:0000256" key="1">
    <source>
        <dbReference type="ARBA" id="ARBA00022553"/>
    </source>
</evidence>
<evidence type="ECO:0000259" key="3">
    <source>
        <dbReference type="PROSITE" id="PS50057"/>
    </source>
</evidence>
<dbReference type="GO" id="GO:0031032">
    <property type="term" value="P:actomyosin structure organization"/>
    <property type="evidence" value="ECO:0007669"/>
    <property type="project" value="TreeGrafter"/>
</dbReference>
<accession>A0AAJ7X0V6</accession>
<dbReference type="Pfam" id="PF08736">
    <property type="entry name" value="FA"/>
    <property type="match status" value="1"/>
</dbReference>
<dbReference type="SUPFAM" id="SSF47031">
    <property type="entry name" value="Second domain of FERM"/>
    <property type="match status" value="1"/>
</dbReference>
<dbReference type="RefSeq" id="XP_032817384.1">
    <property type="nucleotide sequence ID" value="XM_032961493.1"/>
</dbReference>
<dbReference type="PANTHER" id="PTHR23280:SF21">
    <property type="entry name" value="PROTEIN 4.1 HOMOLOG"/>
    <property type="match status" value="1"/>
</dbReference>
<dbReference type="AlphaFoldDB" id="A0AAJ7X0V6"/>
<evidence type="ECO:0000313" key="5">
    <source>
        <dbReference type="RefSeq" id="XP_032817384.1"/>
    </source>
</evidence>
<dbReference type="InterPro" id="IPR014847">
    <property type="entry name" value="FA"/>
</dbReference>
<dbReference type="InterPro" id="IPR019747">
    <property type="entry name" value="FERM_CS"/>
</dbReference>
<feature type="compositionally biased region" description="Basic and acidic residues" evidence="2">
    <location>
        <begin position="649"/>
        <end position="666"/>
    </location>
</feature>
<dbReference type="Pfam" id="PF09379">
    <property type="entry name" value="FERM_N"/>
    <property type="match status" value="1"/>
</dbReference>
<evidence type="ECO:0000313" key="4">
    <source>
        <dbReference type="Proteomes" id="UP001318040"/>
    </source>
</evidence>
<dbReference type="Gene3D" id="3.10.20.90">
    <property type="entry name" value="Phosphatidylinositol 3-kinase Catalytic Subunit, Chain A, domain 1"/>
    <property type="match status" value="1"/>
</dbReference>
<dbReference type="FunFam" id="2.30.29.30:FF:000001">
    <property type="entry name" value="Erythrocyte membrane protein band 4.1"/>
    <property type="match status" value="1"/>
</dbReference>
<keyword evidence="1" id="KW-0597">Phosphoprotein</keyword>
<dbReference type="Pfam" id="PF09380">
    <property type="entry name" value="FERM_C"/>
    <property type="match status" value="1"/>
</dbReference>
<proteinExistence type="predicted"/>
<organism evidence="4 5">
    <name type="scientific">Petromyzon marinus</name>
    <name type="common">Sea lamprey</name>
    <dbReference type="NCBI Taxonomy" id="7757"/>
    <lineage>
        <taxon>Eukaryota</taxon>
        <taxon>Metazoa</taxon>
        <taxon>Chordata</taxon>
        <taxon>Craniata</taxon>
        <taxon>Vertebrata</taxon>
        <taxon>Cyclostomata</taxon>
        <taxon>Hyperoartia</taxon>
        <taxon>Petromyzontiformes</taxon>
        <taxon>Petromyzontidae</taxon>
        <taxon>Petromyzon</taxon>
    </lineage>
</organism>
<dbReference type="Proteomes" id="UP001318040">
    <property type="component" value="Chromosome 27"/>
</dbReference>
<name>A0AAJ7X0V6_PETMA</name>
<dbReference type="GO" id="GO:0005856">
    <property type="term" value="C:cytoskeleton"/>
    <property type="evidence" value="ECO:0007669"/>
    <property type="project" value="InterPro"/>
</dbReference>
<feature type="compositionally biased region" description="Basic and acidic residues" evidence="2">
    <location>
        <begin position="50"/>
        <end position="72"/>
    </location>
</feature>
<dbReference type="GO" id="GO:0005198">
    <property type="term" value="F:structural molecule activity"/>
    <property type="evidence" value="ECO:0007669"/>
    <property type="project" value="InterPro"/>
</dbReference>
<dbReference type="InterPro" id="IPR018979">
    <property type="entry name" value="FERM_N"/>
</dbReference>
<dbReference type="CDD" id="cd13184">
    <property type="entry name" value="FERM_C_4_1_family"/>
    <property type="match status" value="1"/>
</dbReference>
<feature type="compositionally biased region" description="Basic and acidic residues" evidence="2">
    <location>
        <begin position="210"/>
        <end position="225"/>
    </location>
</feature>
<dbReference type="InterPro" id="IPR019748">
    <property type="entry name" value="FERM_central"/>
</dbReference>
<dbReference type="SMART" id="SM00295">
    <property type="entry name" value="B41"/>
    <property type="match status" value="1"/>
</dbReference>
<reference evidence="5" key="1">
    <citation type="submission" date="2025-08" db="UniProtKB">
        <authorList>
            <consortium name="RefSeq"/>
        </authorList>
    </citation>
    <scope>IDENTIFICATION</scope>
    <source>
        <tissue evidence="5">Sperm</tissue>
    </source>
</reference>
<feature type="compositionally biased region" description="Basic and acidic residues" evidence="2">
    <location>
        <begin position="114"/>
        <end position="143"/>
    </location>
</feature>
<dbReference type="KEGG" id="pmrn:116946522"/>
<dbReference type="GO" id="GO:0005886">
    <property type="term" value="C:plasma membrane"/>
    <property type="evidence" value="ECO:0007669"/>
    <property type="project" value="TreeGrafter"/>
</dbReference>
<keyword evidence="4" id="KW-1185">Reference proteome</keyword>
<evidence type="ECO:0000256" key="2">
    <source>
        <dbReference type="SAM" id="MobiDB-lite"/>
    </source>
</evidence>
<feature type="region of interest" description="Disordered" evidence="2">
    <location>
        <begin position="186"/>
        <end position="233"/>
    </location>
</feature>
<dbReference type="Pfam" id="PF00373">
    <property type="entry name" value="FERM_M"/>
    <property type="match status" value="1"/>
</dbReference>
<feature type="domain" description="FERM" evidence="3">
    <location>
        <begin position="256"/>
        <end position="540"/>
    </location>
</feature>
<dbReference type="Pfam" id="PF05902">
    <property type="entry name" value="4_1_CTD"/>
    <property type="match status" value="1"/>
</dbReference>
<feature type="region of interest" description="Disordered" evidence="2">
    <location>
        <begin position="637"/>
        <end position="732"/>
    </location>
</feature>
<dbReference type="PANTHER" id="PTHR23280">
    <property type="entry name" value="4.1 G PROTEIN"/>
    <property type="match status" value="1"/>
</dbReference>
<dbReference type="GO" id="GO:0030866">
    <property type="term" value="P:cortical actin cytoskeleton organization"/>
    <property type="evidence" value="ECO:0007669"/>
    <property type="project" value="InterPro"/>
</dbReference>
<dbReference type="PROSITE" id="PS00660">
    <property type="entry name" value="FERM_1"/>
    <property type="match status" value="1"/>
</dbReference>
<dbReference type="InterPro" id="IPR018980">
    <property type="entry name" value="FERM_PH-like_C"/>
</dbReference>
<dbReference type="InterPro" id="IPR035963">
    <property type="entry name" value="FERM_2"/>
</dbReference>
<feature type="compositionally biased region" description="Acidic residues" evidence="2">
    <location>
        <begin position="867"/>
        <end position="886"/>
    </location>
</feature>
<dbReference type="Gene3D" id="2.30.29.30">
    <property type="entry name" value="Pleckstrin-homology domain (PH domain)/Phosphotyrosine-binding domain (PTB)"/>
    <property type="match status" value="1"/>
</dbReference>